<keyword evidence="4" id="KW-1185">Reference proteome</keyword>
<dbReference type="EMBL" id="CP150886">
    <property type="protein sequence ID" value="WZB86786.1"/>
    <property type="molecule type" value="Genomic_DNA"/>
</dbReference>
<organism evidence="3 4">
    <name type="scientific">Okeanomitos corallinicola TIOX110</name>
    <dbReference type="NCBI Taxonomy" id="3133117"/>
    <lineage>
        <taxon>Bacteria</taxon>
        <taxon>Bacillati</taxon>
        <taxon>Cyanobacteriota</taxon>
        <taxon>Cyanophyceae</taxon>
        <taxon>Nostocales</taxon>
        <taxon>Aphanizomenonaceae</taxon>
        <taxon>Okeanomitos</taxon>
    </lineage>
</organism>
<protein>
    <recommendedName>
        <fullName evidence="5">ATPase</fullName>
    </recommendedName>
</protein>
<proteinExistence type="predicted"/>
<feature type="compositionally biased region" description="Polar residues" evidence="2">
    <location>
        <begin position="24"/>
        <end position="36"/>
    </location>
</feature>
<evidence type="ECO:0008006" key="5">
    <source>
        <dbReference type="Google" id="ProtNLM"/>
    </source>
</evidence>
<evidence type="ECO:0000313" key="4">
    <source>
        <dbReference type="Proteomes" id="UP001483337"/>
    </source>
</evidence>
<dbReference type="InterPro" id="IPR058106">
    <property type="entry name" value="Slr1339"/>
</dbReference>
<reference evidence="3 4" key="1">
    <citation type="submission" date="2024-04" db="EMBL/GenBank/DDBJ databases">
        <title>Okeanomitos corallinicola gen. &amp; sp. nov. (Nostocales, Cyanobacteria), a new toxic marine heterocyst-forming cyanobacterium from a coral reef.</title>
        <authorList>
            <person name="Li H."/>
            <person name="Li R."/>
            <person name="Kang J."/>
            <person name="Hii K.S."/>
            <person name="Mohamed H.F."/>
            <person name="Xu X."/>
            <person name="Luo Z."/>
        </authorList>
    </citation>
    <scope>NUCLEOTIDE SEQUENCE [LARGE SCALE GENOMIC DNA]</scope>
    <source>
        <strain evidence="3 4">TIOX110</strain>
    </source>
</reference>
<name>A0ABZ2UNS9_9CYAN</name>
<dbReference type="RefSeq" id="WP_353929700.1">
    <property type="nucleotide sequence ID" value="NZ_CP150886.1"/>
</dbReference>
<feature type="region of interest" description="Disordered" evidence="2">
    <location>
        <begin position="16"/>
        <end position="36"/>
    </location>
</feature>
<evidence type="ECO:0000256" key="1">
    <source>
        <dbReference type="SAM" id="Coils"/>
    </source>
</evidence>
<sequence>MDSIDKLLAEIQAEHTEAKKNIHRPQNPTANTAKPLINSVSKSDALIDNLLAEVKADFVERDATEELRKQQELEQEKNRQAQIKVQQREALKKQAQAWIDKLDPLSSEGIWFESFAKAYPSKLAAAIEYLQNN</sequence>
<dbReference type="Pfam" id="PF26643">
    <property type="entry name" value="Slr1339"/>
    <property type="match status" value="1"/>
</dbReference>
<evidence type="ECO:0000313" key="3">
    <source>
        <dbReference type="EMBL" id="WZB86786.1"/>
    </source>
</evidence>
<gene>
    <name evidence="3" type="ORF">WJM97_15475</name>
</gene>
<evidence type="ECO:0000256" key="2">
    <source>
        <dbReference type="SAM" id="MobiDB-lite"/>
    </source>
</evidence>
<dbReference type="NCBIfam" id="NF047397">
    <property type="entry name" value="slr1339_fam"/>
    <property type="match status" value="1"/>
</dbReference>
<keyword evidence="1" id="KW-0175">Coiled coil</keyword>
<feature type="coiled-coil region" evidence="1">
    <location>
        <begin position="56"/>
        <end position="84"/>
    </location>
</feature>
<dbReference type="Proteomes" id="UP001483337">
    <property type="component" value="Chromosome"/>
</dbReference>
<accession>A0ABZ2UNS9</accession>